<keyword evidence="4" id="KW-1185">Reference proteome</keyword>
<dbReference type="AlphaFoldDB" id="A0A5C8ZGR3"/>
<feature type="transmembrane region" description="Helical" evidence="2">
    <location>
        <begin position="196"/>
        <end position="218"/>
    </location>
</feature>
<evidence type="ECO:0000256" key="2">
    <source>
        <dbReference type="SAM" id="Phobius"/>
    </source>
</evidence>
<dbReference type="RefSeq" id="WP_147926192.1">
    <property type="nucleotide sequence ID" value="NZ_VKAC01000005.1"/>
</dbReference>
<keyword evidence="2" id="KW-0812">Transmembrane</keyword>
<gene>
    <name evidence="3" type="ORF">FMM08_09885</name>
</gene>
<organism evidence="3 4">
    <name type="scientific">Quadrisphaera setariae</name>
    <dbReference type="NCBI Taxonomy" id="2593304"/>
    <lineage>
        <taxon>Bacteria</taxon>
        <taxon>Bacillati</taxon>
        <taxon>Actinomycetota</taxon>
        <taxon>Actinomycetes</taxon>
        <taxon>Kineosporiales</taxon>
        <taxon>Kineosporiaceae</taxon>
        <taxon>Quadrisphaera</taxon>
    </lineage>
</organism>
<evidence type="ECO:0000313" key="3">
    <source>
        <dbReference type="EMBL" id="TXR56399.1"/>
    </source>
</evidence>
<evidence type="ECO:0000313" key="4">
    <source>
        <dbReference type="Proteomes" id="UP000321234"/>
    </source>
</evidence>
<name>A0A5C8ZGR3_9ACTN</name>
<feature type="transmembrane region" description="Helical" evidence="2">
    <location>
        <begin position="124"/>
        <end position="144"/>
    </location>
</feature>
<dbReference type="Proteomes" id="UP000321234">
    <property type="component" value="Unassembled WGS sequence"/>
</dbReference>
<dbReference type="EMBL" id="VKAC01000005">
    <property type="protein sequence ID" value="TXR56399.1"/>
    <property type="molecule type" value="Genomic_DNA"/>
</dbReference>
<reference evidence="3 4" key="1">
    <citation type="submission" date="2019-07" db="EMBL/GenBank/DDBJ databases">
        <title>Quadrisphaera sp. strain DD2A genome sequencing and assembly.</title>
        <authorList>
            <person name="Kim I."/>
        </authorList>
    </citation>
    <scope>NUCLEOTIDE SEQUENCE [LARGE SCALE GENOMIC DNA]</scope>
    <source>
        <strain evidence="3 4">DD2A</strain>
    </source>
</reference>
<feature type="transmembrane region" description="Helical" evidence="2">
    <location>
        <begin position="43"/>
        <end position="65"/>
    </location>
</feature>
<feature type="transmembrane region" description="Helical" evidence="2">
    <location>
        <begin position="164"/>
        <end position="184"/>
    </location>
</feature>
<feature type="compositionally biased region" description="Low complexity" evidence="1">
    <location>
        <begin position="1"/>
        <end position="11"/>
    </location>
</feature>
<keyword evidence="2" id="KW-1133">Transmembrane helix</keyword>
<feature type="transmembrane region" description="Helical" evidence="2">
    <location>
        <begin position="97"/>
        <end position="117"/>
    </location>
</feature>
<sequence>MAARSRTSSARVAEDSAVREGAGGGAAPDLRGRPPAWRRPARLVRPLAVVLAVLVVVGPLVRLAVDGVAGRPDLPQAWLTEAARLVDLDEEGNLPTYFSAALLAATAAGLAVAAALVRARGLRAWPLAVPAAVAALLSVDELASLHEQLALLADLLGVDAGLRFSWVVPGVVVAAVVGAGLLLVARRMAPRLRWRLVVAGAVYLLGALVVETVTGGMFRPAPPGGLEPVQSTAYVLLNAVEEGLEMVGALLALRAVLLALRVTAAPHGLVVDLDPDRPVLAAQARVAA</sequence>
<feature type="region of interest" description="Disordered" evidence="1">
    <location>
        <begin position="1"/>
        <end position="33"/>
    </location>
</feature>
<proteinExistence type="predicted"/>
<keyword evidence="2" id="KW-0472">Membrane</keyword>
<protein>
    <submittedName>
        <fullName evidence="3">Uncharacterized protein</fullName>
    </submittedName>
</protein>
<accession>A0A5C8ZGR3</accession>
<dbReference type="OrthoDB" id="5184994at2"/>
<comment type="caution">
    <text evidence="3">The sequence shown here is derived from an EMBL/GenBank/DDBJ whole genome shotgun (WGS) entry which is preliminary data.</text>
</comment>
<evidence type="ECO:0000256" key="1">
    <source>
        <dbReference type="SAM" id="MobiDB-lite"/>
    </source>
</evidence>